<proteinExistence type="predicted"/>
<feature type="signal peptide" evidence="1">
    <location>
        <begin position="1"/>
        <end position="16"/>
    </location>
</feature>
<keyword evidence="1" id="KW-0732">Signal</keyword>
<protein>
    <submittedName>
        <fullName evidence="2">Uncharacterized protein</fullName>
    </submittedName>
</protein>
<comment type="caution">
    <text evidence="2">The sequence shown here is derived from an EMBL/GenBank/DDBJ whole genome shotgun (WGS) entry which is preliminary data.</text>
</comment>
<dbReference type="EMBL" id="AGSI01000011">
    <property type="protein sequence ID" value="EIE21933.1"/>
    <property type="molecule type" value="Genomic_DNA"/>
</dbReference>
<evidence type="ECO:0000313" key="2">
    <source>
        <dbReference type="EMBL" id="EIE21933.1"/>
    </source>
</evidence>
<dbReference type="RefSeq" id="XP_005646477.1">
    <property type="nucleotide sequence ID" value="XM_005646420.1"/>
</dbReference>
<evidence type="ECO:0000256" key="1">
    <source>
        <dbReference type="SAM" id="SignalP"/>
    </source>
</evidence>
<dbReference type="AlphaFoldDB" id="I0YU64"/>
<dbReference type="GeneID" id="17039918"/>
<dbReference type="Proteomes" id="UP000007264">
    <property type="component" value="Unassembled WGS sequence"/>
</dbReference>
<evidence type="ECO:0000313" key="3">
    <source>
        <dbReference type="Proteomes" id="UP000007264"/>
    </source>
</evidence>
<name>I0YU64_COCSC</name>
<reference evidence="2 3" key="1">
    <citation type="journal article" date="2012" name="Genome Biol.">
        <title>The genome of the polar eukaryotic microalga coccomyxa subellipsoidea reveals traits of cold adaptation.</title>
        <authorList>
            <person name="Blanc G."/>
            <person name="Agarkova I."/>
            <person name="Grimwood J."/>
            <person name="Kuo A."/>
            <person name="Brueggeman A."/>
            <person name="Dunigan D."/>
            <person name="Gurnon J."/>
            <person name="Ladunga I."/>
            <person name="Lindquist E."/>
            <person name="Lucas S."/>
            <person name="Pangilinan J."/>
            <person name="Proschold T."/>
            <person name="Salamov A."/>
            <person name="Schmutz J."/>
            <person name="Weeks D."/>
            <person name="Yamada T."/>
            <person name="Claverie J.M."/>
            <person name="Grigoriev I."/>
            <person name="Van Etten J."/>
            <person name="Lomsadze A."/>
            <person name="Borodovsky M."/>
        </authorList>
    </citation>
    <scope>NUCLEOTIDE SEQUENCE [LARGE SCALE GENOMIC DNA]</scope>
    <source>
        <strain evidence="2 3">C-169</strain>
    </source>
</reference>
<accession>I0YU64</accession>
<dbReference type="KEGG" id="csl:COCSUDRAFT_33582"/>
<keyword evidence="3" id="KW-1185">Reference proteome</keyword>
<organism evidence="2 3">
    <name type="scientific">Coccomyxa subellipsoidea (strain C-169)</name>
    <name type="common">Green microalga</name>
    <dbReference type="NCBI Taxonomy" id="574566"/>
    <lineage>
        <taxon>Eukaryota</taxon>
        <taxon>Viridiplantae</taxon>
        <taxon>Chlorophyta</taxon>
        <taxon>core chlorophytes</taxon>
        <taxon>Trebouxiophyceae</taxon>
        <taxon>Trebouxiophyceae incertae sedis</taxon>
        <taxon>Coccomyxaceae</taxon>
        <taxon>Coccomyxa</taxon>
        <taxon>Coccomyxa subellipsoidea</taxon>
    </lineage>
</organism>
<sequence length="59" mass="6901">MSWMLWTVFLVLCVTSLFMFANDQGIRPHRLLIWSVAIAMQLRQPLARTSTVKMDGQQY</sequence>
<feature type="chain" id="PRO_5003637299" evidence="1">
    <location>
        <begin position="17"/>
        <end position="59"/>
    </location>
</feature>
<gene>
    <name evidence="2" type="ORF">COCSUDRAFT_33582</name>
</gene>